<feature type="domain" description="Acyltransferase 3" evidence="2">
    <location>
        <begin position="3"/>
        <end position="349"/>
    </location>
</feature>
<dbReference type="Pfam" id="PF01757">
    <property type="entry name" value="Acyl_transf_3"/>
    <property type="match status" value="1"/>
</dbReference>
<feature type="transmembrane region" description="Helical" evidence="1">
    <location>
        <begin position="310"/>
        <end position="328"/>
    </location>
</feature>
<evidence type="ECO:0000259" key="2">
    <source>
        <dbReference type="Pfam" id="PF01757"/>
    </source>
</evidence>
<feature type="transmembrane region" description="Helical" evidence="1">
    <location>
        <begin position="247"/>
        <end position="269"/>
    </location>
</feature>
<evidence type="ECO:0000256" key="1">
    <source>
        <dbReference type="SAM" id="Phobius"/>
    </source>
</evidence>
<dbReference type="RefSeq" id="WP_166690623.1">
    <property type="nucleotide sequence ID" value="NZ_WAEL01000001.1"/>
</dbReference>
<keyword evidence="1" id="KW-0472">Membrane</keyword>
<feature type="transmembrane region" description="Helical" evidence="1">
    <location>
        <begin position="164"/>
        <end position="181"/>
    </location>
</feature>
<feature type="transmembrane region" description="Helical" evidence="1">
    <location>
        <begin position="334"/>
        <end position="354"/>
    </location>
</feature>
<feature type="transmembrane region" description="Helical" evidence="1">
    <location>
        <begin position="281"/>
        <end position="298"/>
    </location>
</feature>
<accession>A0ABX0QCV4</accession>
<keyword evidence="1" id="KW-1133">Transmembrane helix</keyword>
<dbReference type="InterPro" id="IPR002656">
    <property type="entry name" value="Acyl_transf_3_dom"/>
</dbReference>
<keyword evidence="3" id="KW-0808">Transferase</keyword>
<gene>
    <name evidence="3" type="ORF">F7231_01210</name>
</gene>
<keyword evidence="3" id="KW-0012">Acyltransferase</keyword>
<evidence type="ECO:0000313" key="3">
    <source>
        <dbReference type="EMBL" id="NID08777.1"/>
    </source>
</evidence>
<organism evidence="3 4">
    <name type="scientific">Fibrivirga algicola</name>
    <dbReference type="NCBI Taxonomy" id="2950420"/>
    <lineage>
        <taxon>Bacteria</taxon>
        <taxon>Pseudomonadati</taxon>
        <taxon>Bacteroidota</taxon>
        <taxon>Cytophagia</taxon>
        <taxon>Cytophagales</taxon>
        <taxon>Spirosomataceae</taxon>
        <taxon>Fibrivirga</taxon>
    </lineage>
</organism>
<name>A0ABX0QCV4_9BACT</name>
<comment type="caution">
    <text evidence="3">The sequence shown here is derived from an EMBL/GenBank/DDBJ whole genome shotgun (WGS) entry which is preliminary data.</text>
</comment>
<feature type="transmembrane region" description="Helical" evidence="1">
    <location>
        <begin position="27"/>
        <end position="48"/>
    </location>
</feature>
<protein>
    <submittedName>
        <fullName evidence="3">Acyltransferase</fullName>
    </submittedName>
</protein>
<dbReference type="InterPro" id="IPR050879">
    <property type="entry name" value="Acyltransferase_3"/>
</dbReference>
<keyword evidence="4" id="KW-1185">Reference proteome</keyword>
<feature type="transmembrane region" description="Helical" evidence="1">
    <location>
        <begin position="186"/>
        <end position="205"/>
    </location>
</feature>
<keyword evidence="1" id="KW-0812">Transmembrane</keyword>
<proteinExistence type="predicted"/>
<evidence type="ECO:0000313" key="4">
    <source>
        <dbReference type="Proteomes" id="UP000606008"/>
    </source>
</evidence>
<feature type="transmembrane region" description="Helical" evidence="1">
    <location>
        <begin position="69"/>
        <end position="92"/>
    </location>
</feature>
<reference evidence="3" key="1">
    <citation type="submission" date="2024-05" db="EMBL/GenBank/DDBJ databases">
        <authorList>
            <person name="Jung D.-H."/>
        </authorList>
    </citation>
    <scope>NUCLEOTIDE SEQUENCE</scope>
    <source>
        <strain evidence="3">JA-25</strain>
    </source>
</reference>
<dbReference type="Proteomes" id="UP000606008">
    <property type="component" value="Unassembled WGS sequence"/>
</dbReference>
<dbReference type="EMBL" id="WAEL01000001">
    <property type="protein sequence ID" value="NID08777.1"/>
    <property type="molecule type" value="Genomic_DNA"/>
</dbReference>
<sequence length="377" mass="42839">MGLLKLLLAAMVVFVHAGPLTSFPTMGGSLAVQTFYIISGFYMALILNEKYVTQPDAYRLFLTNRVLRLLPLYYVVVGLTLLTALIMVVTLGQAELESFQALRKHYPHLSASTLALVAFTNVTLIGQDWLSFLSVNPATGTLVFSSDFNQAPVDLTRLLLVRPAWTVGLEITFYIVAPLIVRRRTWVLLLVILLSAGIRFALRRYANFDSMAWSYRFFPSELMYFVAGALSYKVYRRLNVSNVPAWIYQLALIITLLYTFFFGLVHNQLVDLGLPGGVSSALYRLTIIITLPFVFLYTKQNRLDAKIGELSYPLYILHFLIWEILRTWNIGGDYINLYTLVIALAGAYLLTRLVGDRIEQLRRRVFEQHSRVRPATV</sequence>
<dbReference type="GO" id="GO:0016746">
    <property type="term" value="F:acyltransferase activity"/>
    <property type="evidence" value="ECO:0007669"/>
    <property type="project" value="UniProtKB-KW"/>
</dbReference>
<dbReference type="PANTHER" id="PTHR23028">
    <property type="entry name" value="ACETYLTRANSFERASE"/>
    <property type="match status" value="1"/>
</dbReference>